<keyword evidence="12" id="KW-1185">Reference proteome</keyword>
<keyword evidence="4" id="KW-1005">Bacterial flagellum biogenesis</keyword>
<dbReference type="PATRIC" id="fig|716541.4.peg.3442"/>
<evidence type="ECO:0000256" key="6">
    <source>
        <dbReference type="ARBA" id="ARBA00023163"/>
    </source>
</evidence>
<keyword evidence="11" id="KW-0966">Cell projection</keyword>
<evidence type="ECO:0000256" key="7">
    <source>
        <dbReference type="ARBA" id="ARBA00024739"/>
    </source>
</evidence>
<feature type="domain" description="Anti-sigma-28 factor FlgM C-terminal" evidence="10">
    <location>
        <begin position="45"/>
        <end position="91"/>
    </location>
</feature>
<dbReference type="Proteomes" id="UP000002363">
    <property type="component" value="Chromosome"/>
</dbReference>
<feature type="compositionally biased region" description="Basic and acidic residues" evidence="9">
    <location>
        <begin position="21"/>
        <end position="42"/>
    </location>
</feature>
<keyword evidence="11" id="KW-0969">Cilium</keyword>
<gene>
    <name evidence="11" type="ordered locus">ECL_03279</name>
</gene>
<dbReference type="eggNOG" id="COG2747">
    <property type="taxonomic scope" value="Bacteria"/>
</dbReference>
<dbReference type="EnsemblBacteria" id="ADF62813">
    <property type="protein sequence ID" value="ADF62813"/>
    <property type="gene ID" value="ECL_03279"/>
</dbReference>
<dbReference type="NCBIfam" id="TIGR03824">
    <property type="entry name" value="FlgM_jcvi"/>
    <property type="match status" value="1"/>
</dbReference>
<dbReference type="InterPro" id="IPR007412">
    <property type="entry name" value="FlgM"/>
</dbReference>
<reference evidence="11 12" key="1">
    <citation type="journal article" date="2010" name="J. Bacteriol.">
        <title>Complete genome sequence of Enterobacter cloacae subsp. cloacae type strain ATCC 13047.</title>
        <authorList>
            <person name="Ren Y."/>
            <person name="Ren Y."/>
            <person name="Zhou Z."/>
            <person name="Guo X."/>
            <person name="Li Y."/>
            <person name="Feng L."/>
            <person name="Wang L."/>
        </authorList>
    </citation>
    <scope>NUCLEOTIDE SEQUENCE [LARGE SCALE GENOMIC DNA]</scope>
    <source>
        <strain evidence="12">ATCC 13047 / DSM 30054 / NBRC 13535 / NCTC 10005 / WDCM 00083 / NCDC 279-56</strain>
    </source>
</reference>
<dbReference type="Pfam" id="PF04316">
    <property type="entry name" value="FlgM"/>
    <property type="match status" value="1"/>
</dbReference>
<dbReference type="RefSeq" id="WP_013097785.1">
    <property type="nucleotide sequence ID" value="NC_014121.1"/>
</dbReference>
<protein>
    <recommendedName>
        <fullName evidence="2">Negative regulator of flagellin synthesis</fullName>
    </recommendedName>
    <alternativeName>
        <fullName evidence="8">Anti-sigma-28 factor</fullName>
    </alternativeName>
</protein>
<accession>A0A0H3CLQ1</accession>
<dbReference type="GO" id="GO:0044781">
    <property type="term" value="P:bacterial-type flagellum organization"/>
    <property type="evidence" value="ECO:0007669"/>
    <property type="project" value="UniProtKB-KW"/>
</dbReference>
<evidence type="ECO:0000313" key="12">
    <source>
        <dbReference type="Proteomes" id="UP000002363"/>
    </source>
</evidence>
<dbReference type="InterPro" id="IPR031316">
    <property type="entry name" value="FlgM_C"/>
</dbReference>
<feature type="compositionally biased region" description="Polar residues" evidence="9">
    <location>
        <begin position="1"/>
        <end position="10"/>
    </location>
</feature>
<evidence type="ECO:0000256" key="4">
    <source>
        <dbReference type="ARBA" id="ARBA00022795"/>
    </source>
</evidence>
<dbReference type="STRING" id="716541.ECL_03279"/>
<proteinExistence type="inferred from homology"/>
<dbReference type="InterPro" id="IPR035890">
    <property type="entry name" value="Anti-sigma-28_factor_FlgM_sf"/>
</dbReference>
<evidence type="ECO:0000259" key="10">
    <source>
        <dbReference type="Pfam" id="PF04316"/>
    </source>
</evidence>
<keyword evidence="5" id="KW-0805">Transcription regulation</keyword>
<keyword evidence="11" id="KW-0282">Flagellum</keyword>
<dbReference type="EMBL" id="CP001918">
    <property type="protein sequence ID" value="ADF62813.1"/>
    <property type="molecule type" value="Genomic_DNA"/>
</dbReference>
<sequence>MSINSSQTTAPIAKIAPTQELRARTQSQEHDAVAKRPEKSDKTNVTLSELTKKIQTDDSRDVDYARVAELRDALAAGTLRIEPEKIAQAMVQDMFQF</sequence>
<evidence type="ECO:0000256" key="2">
    <source>
        <dbReference type="ARBA" id="ARBA00017823"/>
    </source>
</evidence>
<dbReference type="GO" id="GO:0045892">
    <property type="term" value="P:negative regulation of DNA-templated transcription"/>
    <property type="evidence" value="ECO:0007669"/>
    <property type="project" value="InterPro"/>
</dbReference>
<feature type="region of interest" description="Disordered" evidence="9">
    <location>
        <begin position="1"/>
        <end position="44"/>
    </location>
</feature>
<evidence type="ECO:0000256" key="1">
    <source>
        <dbReference type="ARBA" id="ARBA00005322"/>
    </source>
</evidence>
<keyword evidence="6" id="KW-0804">Transcription</keyword>
<keyword evidence="3" id="KW-0678">Repressor</keyword>
<evidence type="ECO:0000256" key="9">
    <source>
        <dbReference type="SAM" id="MobiDB-lite"/>
    </source>
</evidence>
<dbReference type="HOGENOM" id="CLU_149304_2_1_6"/>
<evidence type="ECO:0000313" key="11">
    <source>
        <dbReference type="EMBL" id="ADF62813.1"/>
    </source>
</evidence>
<comment type="similarity">
    <text evidence="1">Belongs to the FlgM family.</text>
</comment>
<evidence type="ECO:0000256" key="5">
    <source>
        <dbReference type="ARBA" id="ARBA00023015"/>
    </source>
</evidence>
<organism evidence="11 12">
    <name type="scientific">Enterobacter cloacae subsp. cloacae (strain ATCC 13047 / DSM 30054 / NBRC 13535 / NCTC 10005 / WDCM 00083 / NCDC 279-56)</name>
    <dbReference type="NCBI Taxonomy" id="716541"/>
    <lineage>
        <taxon>Bacteria</taxon>
        <taxon>Pseudomonadati</taxon>
        <taxon>Pseudomonadota</taxon>
        <taxon>Gammaproteobacteria</taxon>
        <taxon>Enterobacterales</taxon>
        <taxon>Enterobacteriaceae</taxon>
        <taxon>Enterobacter</taxon>
        <taxon>Enterobacter cloacae complex</taxon>
    </lineage>
</organism>
<dbReference type="KEGG" id="enc:ECL_03279"/>
<name>A0A0H3CLQ1_ENTCC</name>
<dbReference type="SUPFAM" id="SSF101498">
    <property type="entry name" value="Anti-sigma factor FlgM"/>
    <property type="match status" value="1"/>
</dbReference>
<dbReference type="AlphaFoldDB" id="A0A0H3CLQ1"/>
<dbReference type="OrthoDB" id="6612705at2"/>
<comment type="function">
    <text evidence="7">Responsible for the coupling of flagellin expression to flagellar assembly by preventing expression of the flagellin genes when a component of the middle class of proteins is defective. It negatively regulates flagellar genes by inhibiting the activity of FliA by directly binding to FliA.</text>
</comment>
<evidence type="ECO:0000256" key="3">
    <source>
        <dbReference type="ARBA" id="ARBA00022491"/>
    </source>
</evidence>
<evidence type="ECO:0000256" key="8">
    <source>
        <dbReference type="ARBA" id="ARBA00030117"/>
    </source>
</evidence>